<protein>
    <recommendedName>
        <fullName evidence="4">DUF2946 domain-containing protein</fullName>
    </recommendedName>
</protein>
<keyword evidence="3" id="KW-1185">Reference proteome</keyword>
<accession>A0ABW3Z3S0</accession>
<comment type="caution">
    <text evidence="2">The sequence shown here is derived from an EMBL/GenBank/DDBJ whole genome shotgun (WGS) entry which is preliminary data.</text>
</comment>
<organism evidence="2 3">
    <name type="scientific">Methylopila musalis</name>
    <dbReference type="NCBI Taxonomy" id="1134781"/>
    <lineage>
        <taxon>Bacteria</taxon>
        <taxon>Pseudomonadati</taxon>
        <taxon>Pseudomonadota</taxon>
        <taxon>Alphaproteobacteria</taxon>
        <taxon>Hyphomicrobiales</taxon>
        <taxon>Methylopilaceae</taxon>
        <taxon>Methylopila</taxon>
    </lineage>
</organism>
<evidence type="ECO:0008006" key="4">
    <source>
        <dbReference type="Google" id="ProtNLM"/>
    </source>
</evidence>
<feature type="region of interest" description="Disordered" evidence="1">
    <location>
        <begin position="38"/>
        <end position="61"/>
    </location>
</feature>
<evidence type="ECO:0000313" key="2">
    <source>
        <dbReference type="EMBL" id="MFD1330845.1"/>
    </source>
</evidence>
<dbReference type="RefSeq" id="WP_378774044.1">
    <property type="nucleotide sequence ID" value="NZ_JBHTMX010000007.1"/>
</dbReference>
<sequence length="113" mass="11078">MALCLVVFGLGDAVERGLAGHVGLDAALTYAVSAEPAANASPDHSGLHVDERSGDDDRGGPVVGHGCHGCAALPGRMAPVVAAPAVLGSSLAWASVPSAAGRAPLIDLPPPRA</sequence>
<name>A0ABW3Z3S0_9HYPH</name>
<gene>
    <name evidence="2" type="ORF">ACFQ4O_02405</name>
</gene>
<dbReference type="EMBL" id="JBHTMX010000007">
    <property type="protein sequence ID" value="MFD1330845.1"/>
    <property type="molecule type" value="Genomic_DNA"/>
</dbReference>
<reference evidence="3" key="1">
    <citation type="journal article" date="2019" name="Int. J. Syst. Evol. Microbiol.">
        <title>The Global Catalogue of Microorganisms (GCM) 10K type strain sequencing project: providing services to taxonomists for standard genome sequencing and annotation.</title>
        <authorList>
            <consortium name="The Broad Institute Genomics Platform"/>
            <consortium name="The Broad Institute Genome Sequencing Center for Infectious Disease"/>
            <person name="Wu L."/>
            <person name="Ma J."/>
        </authorList>
    </citation>
    <scope>NUCLEOTIDE SEQUENCE [LARGE SCALE GENOMIC DNA]</scope>
    <source>
        <strain evidence="3">CCUG 61696</strain>
    </source>
</reference>
<evidence type="ECO:0000256" key="1">
    <source>
        <dbReference type="SAM" id="MobiDB-lite"/>
    </source>
</evidence>
<feature type="compositionally biased region" description="Basic and acidic residues" evidence="1">
    <location>
        <begin position="45"/>
        <end position="59"/>
    </location>
</feature>
<evidence type="ECO:0000313" key="3">
    <source>
        <dbReference type="Proteomes" id="UP001597171"/>
    </source>
</evidence>
<dbReference type="Proteomes" id="UP001597171">
    <property type="component" value="Unassembled WGS sequence"/>
</dbReference>
<proteinExistence type="predicted"/>